<feature type="region of interest" description="Disordered" evidence="3">
    <location>
        <begin position="1294"/>
        <end position="1327"/>
    </location>
</feature>
<dbReference type="InterPro" id="IPR023578">
    <property type="entry name" value="Ras_GEF_dom_sf"/>
</dbReference>
<dbReference type="GO" id="GO:0005085">
    <property type="term" value="F:guanyl-nucleotide exchange factor activity"/>
    <property type="evidence" value="ECO:0007669"/>
    <property type="project" value="UniProtKB-KW"/>
</dbReference>
<feature type="region of interest" description="Disordered" evidence="3">
    <location>
        <begin position="875"/>
        <end position="931"/>
    </location>
</feature>
<feature type="compositionally biased region" description="Acidic residues" evidence="3">
    <location>
        <begin position="2275"/>
        <end position="2309"/>
    </location>
</feature>
<feature type="region of interest" description="Disordered" evidence="3">
    <location>
        <begin position="374"/>
        <end position="396"/>
    </location>
</feature>
<feature type="compositionally biased region" description="Polar residues" evidence="3">
    <location>
        <begin position="124"/>
        <end position="138"/>
    </location>
</feature>
<dbReference type="PROSITE" id="PS50238">
    <property type="entry name" value="RHOGAP"/>
    <property type="match status" value="1"/>
</dbReference>
<feature type="region of interest" description="Disordered" evidence="3">
    <location>
        <begin position="2275"/>
        <end position="2320"/>
    </location>
</feature>
<feature type="region of interest" description="Disordered" evidence="3">
    <location>
        <begin position="1921"/>
        <end position="1944"/>
    </location>
</feature>
<feature type="compositionally biased region" description="Polar residues" evidence="3">
    <location>
        <begin position="736"/>
        <end position="745"/>
    </location>
</feature>
<feature type="compositionally biased region" description="Polar residues" evidence="3">
    <location>
        <begin position="241"/>
        <end position="251"/>
    </location>
</feature>
<dbReference type="Gene3D" id="2.30.29.30">
    <property type="entry name" value="Pleckstrin-homology domain (PH domain)/Phosphotyrosine-binding domain (PTB)"/>
    <property type="match status" value="1"/>
</dbReference>
<dbReference type="InterPro" id="IPR050729">
    <property type="entry name" value="Rho-GAP"/>
</dbReference>
<feature type="compositionally biased region" description="Low complexity" evidence="3">
    <location>
        <begin position="253"/>
        <end position="272"/>
    </location>
</feature>
<evidence type="ECO:0000259" key="5">
    <source>
        <dbReference type="PROSITE" id="PS50212"/>
    </source>
</evidence>
<feature type="compositionally biased region" description="Basic residues" evidence="3">
    <location>
        <begin position="878"/>
        <end position="896"/>
    </location>
</feature>
<dbReference type="InterPro" id="IPR001895">
    <property type="entry name" value="RASGEF_cat_dom"/>
</dbReference>
<feature type="compositionally biased region" description="Low complexity" evidence="3">
    <location>
        <begin position="751"/>
        <end position="761"/>
    </location>
</feature>
<sequence>MNRRKGAPQPSAHFPQADTLAPVTPTSPSNPRSPSPSSGLAQFLSKPKTWFGRSASGSKLPSPNAEARTSNASIGSARKHKISRPTDPRPILDTYGAGSKSVFDLSQPQPDHPFHPPSVPSSPITSHTTHPALSSSPSGLGDLRSISRKTWSRSADDLNQVSASNLTPLNISFQDKIVEYRSRNESNASMATPLSSPISPPAATNNMRHPFPRSQPDSPVRLVPQLRQPPRPDAKPPRSATLPTVSISVSAPTIEGSIESSESTSTRGSATSNKPRPPTLAHKRSQSFTPKPQKQSTNTRFVQSPKRKGSVSAERELEQQYSQPVFENQAQSPFYGQSMTPMRAAFAFPGMTTTLKSTSTSTQPHRAMNLRPPTIVEPGQNQASVSSPPPDDVATPRNARRASQIVYHSGLINRLADTQSSSIPFHLHYNTSGGGPGPSTLAKGWKGYKMELKGTKLFFYKPPSDRNAGIKDLFPTGLVPPSLEDEEDDHDGAEEDRDVIVIGNDPFAAGGNTMLDLDGKGKGREDTLGYGGGRKRRAFWGRRVHPDLVRDMQTGRLEKGTFEALTHEAVFATTFFKCDTGEDADETESLQRKRASQDPEKEREKEMTIWKSFASGIVLSLPSVVGRQHFENEFMRCCGYLVSGAEEGEEKERDMKRVGWLADEYLKYHGAPVVGEESWKEWRKEVVPDIPAGETNALSSTSALLAVDESPNLGMFSPRPTKENIVSLMSALQSGSQTDLGSSLSRPIPMASPSTAQSSAPTPTPPTTRIPWIQLQEEGLSREVLSAFDPYFIAESLTLFHRSILESVPKWLTLEYVLLPRDGDDSGGGHDVGEVLKPIFGNDDRPNWLTKLILLQILGQDMSNNKQNRQEQLSYLPHHPHHGHPHHHGHHPLQNHRKSDDKHHLSQSQSQPLSTSSSLPPLSTSPSAAAATMATMTPTVASKTHSRSEVISFWAKVGEICRMNGDECSWKAILEALCSRPVARLEKVWKRVDPLALNAIEEWVYPPQQRPGFTNSFGPTTIVTNGNGSLMGGQEPRVTAWGGDVRMRINEVLGKMKDDQMLSVDALQRVKSSFDGIRGSLESCPREFVVDEETGGGEAVFSEDMKRMVAFWRQMADEQGGSVGSLAMKFQRVDQFMSLSLAAEPRRHVLFEPHFWTKSPSFGMSSPPHASLVPLLFPEALPTVTLIDRSQLVRGRVDSDASDLHFVRGMDPQLRILQRSVQNENEVTKKSIMGTGGTVISLYNGELYLVVQPGGMEMDSRPSSRAPSRPPSSVVTDTGFASPALGMGEVNIGGRPPMSRAPSIRVKPNTSHGLERKASMAKRNSLPSLSQRQNYVISERSSDPPLRVLVQAGTLNALVNILVHGLRNVSVSVADDNGEMTLREGMTRDLVVDRAEFARVWWNVFRTFLTPLVFFEFLRKMYITTQPAGSSPSVTDYLEVLASRTRVLELVSDWLTAGGGAQDVLDEPQLYTAVKNFLNTTADHVLFKTETFEEPDVAIAWVGLMKSRTALQELFDSQTKRPMSQKLPLGTLRRGSGATITGLGSSSTSGGRMRGVDVKELPELDGLNPEDLVEMIDGMARAALSNVTEEDLYATAELLELQTCDRIGWFSPREVGTMDEAVELQTMYTHIHEVEPSSFISEMNQDALYRLLPPGIRSCIRAHGIIRKWLISKLVAPRLGLRTRQTRMELFLRAIEVARLRNAEANSLHHIERPCVRSFVEAVICSAIMSVESRLHQRPWQLIAYNRGCTCDSLAALLARPTLQATSSMDCLTVDMGWLIERMLEVIASPDLVESSGQEGQSLVNFDKRRHLCNLISRTFSLPNVRKTLHSEDAALRGFERLNTVEKEVLYLQFDHRGIREESTREALGVNTPSSIKKVAKPFQKLVAFQMEKNRRDRIMRAKLMKEKQQEQFRNDRREDMLSKAMRPRKHPASTPQKQHRNKKSMSAFLSFMRPISSAFGADLSVSSGGVKRTPEELDFPTMGKPSLVLSVMDAKVAQFINNERSFTFQLDTEDGGHYILQAMNKKEMTKWLETINRVTSTAAKRRLTYLGPTPQIQDHIHEQPAAASKDPHAVFGVGLESLLQRQAGVPVPSGSIPVVIDECLSEVELRGLTEVGIYRIAGAVSEINSLKDAYNRGEHPITKITDIHAVCDLIKTWFRVLPDPVFPSSSYHDIMDAMKIESLETRLSAIRNVVRSLPQANFDLLKRVSEHLDKVTDYEEHNHMTAEALAIVFSPNLLRAPQNDFVTILNNMGQSHKLVKALITHFHNIFDEADPEAEEISSEEDDMESPILEEDEDEGEEENPTTEESDLREHLRPMH</sequence>
<keyword evidence="2" id="KW-0344">Guanine-nucleotide releasing factor</keyword>
<dbReference type="SUPFAM" id="SSF48350">
    <property type="entry name" value="GTPase activation domain, GAP"/>
    <property type="match status" value="1"/>
</dbReference>
<feature type="compositionally biased region" description="Polar residues" evidence="3">
    <location>
        <begin position="286"/>
        <end position="302"/>
    </location>
</feature>
<evidence type="ECO:0000259" key="6">
    <source>
        <dbReference type="PROSITE" id="PS50238"/>
    </source>
</evidence>
<feature type="region of interest" description="Disordered" evidence="3">
    <location>
        <begin position="473"/>
        <end position="493"/>
    </location>
</feature>
<dbReference type="SUPFAM" id="SSF50729">
    <property type="entry name" value="PH domain-like"/>
    <property type="match status" value="1"/>
</dbReference>
<feature type="compositionally biased region" description="Polar residues" evidence="3">
    <location>
        <begin position="55"/>
        <end position="74"/>
    </location>
</feature>
<dbReference type="InterPro" id="IPR036964">
    <property type="entry name" value="RASGEF_cat_dom_sf"/>
</dbReference>
<feature type="compositionally biased region" description="Acidic residues" evidence="3">
    <location>
        <begin position="483"/>
        <end position="493"/>
    </location>
</feature>
<feature type="region of interest" description="Disordered" evidence="3">
    <location>
        <begin position="736"/>
        <end position="767"/>
    </location>
</feature>
<dbReference type="EMBL" id="JABXXO010000003">
    <property type="protein sequence ID" value="KAF7782867.1"/>
    <property type="molecule type" value="Genomic_DNA"/>
</dbReference>
<feature type="region of interest" description="Disordered" evidence="3">
    <location>
        <begin position="1"/>
        <end position="145"/>
    </location>
</feature>
<dbReference type="PROSITE" id="PS50212">
    <property type="entry name" value="RASGEF_NTER"/>
    <property type="match status" value="1"/>
</dbReference>
<keyword evidence="1" id="KW-0343">GTPase activation</keyword>
<organism evidence="7 8">
    <name type="scientific">Agaricus bisporus var. burnettii</name>
    <dbReference type="NCBI Taxonomy" id="192524"/>
    <lineage>
        <taxon>Eukaryota</taxon>
        <taxon>Fungi</taxon>
        <taxon>Dikarya</taxon>
        <taxon>Basidiomycota</taxon>
        <taxon>Agaricomycotina</taxon>
        <taxon>Agaricomycetes</taxon>
        <taxon>Agaricomycetidae</taxon>
        <taxon>Agaricales</taxon>
        <taxon>Agaricineae</taxon>
        <taxon>Agaricaceae</taxon>
        <taxon>Agaricus</taxon>
    </lineage>
</organism>
<dbReference type="SUPFAM" id="SSF48366">
    <property type="entry name" value="Ras GEF"/>
    <property type="match status" value="2"/>
</dbReference>
<dbReference type="InterPro" id="IPR000198">
    <property type="entry name" value="RhoGAP_dom"/>
</dbReference>
<feature type="compositionally biased region" description="Low complexity" evidence="3">
    <location>
        <begin position="906"/>
        <end position="931"/>
    </location>
</feature>
<feature type="compositionally biased region" description="Basic residues" evidence="3">
    <location>
        <begin position="1926"/>
        <end position="1944"/>
    </location>
</feature>
<feature type="compositionally biased region" description="Polar residues" evidence="3">
    <location>
        <begin position="185"/>
        <end position="207"/>
    </location>
</feature>
<gene>
    <name evidence="7" type="ORF">Agabi119p4_2243</name>
</gene>
<feature type="compositionally biased region" description="Low complexity" evidence="3">
    <location>
        <begin position="1261"/>
        <end position="1273"/>
    </location>
</feature>
<dbReference type="PROSITE" id="PS50003">
    <property type="entry name" value="PH_DOMAIN"/>
    <property type="match status" value="1"/>
</dbReference>
<dbReference type="GO" id="GO:0007264">
    <property type="term" value="P:small GTPase-mediated signal transduction"/>
    <property type="evidence" value="ECO:0007669"/>
    <property type="project" value="InterPro"/>
</dbReference>
<dbReference type="InterPro" id="IPR011993">
    <property type="entry name" value="PH-like_dom_sf"/>
</dbReference>
<accession>A0A8H7KJZ4</accession>
<dbReference type="Pfam" id="PF00620">
    <property type="entry name" value="RhoGAP"/>
    <property type="match status" value="1"/>
</dbReference>
<dbReference type="Gene3D" id="1.10.840.10">
    <property type="entry name" value="Ras guanine-nucleotide exchange factors catalytic domain"/>
    <property type="match status" value="1"/>
</dbReference>
<dbReference type="PANTHER" id="PTHR23176:SF0">
    <property type="entry name" value="RHO GTPASE ACTIVATING PROTEIN AT 19D, ISOFORM D"/>
    <property type="match status" value="1"/>
</dbReference>
<dbReference type="InterPro" id="IPR008936">
    <property type="entry name" value="Rho_GTPase_activation_prot"/>
</dbReference>
<dbReference type="GO" id="GO:0005096">
    <property type="term" value="F:GTPase activator activity"/>
    <property type="evidence" value="ECO:0007669"/>
    <property type="project" value="UniProtKB-KW"/>
</dbReference>
<evidence type="ECO:0000313" key="8">
    <source>
        <dbReference type="Proteomes" id="UP000629468"/>
    </source>
</evidence>
<dbReference type="InterPro" id="IPR000651">
    <property type="entry name" value="Ras-like_Gua-exchang_fac_N"/>
</dbReference>
<dbReference type="Pfam" id="PF00617">
    <property type="entry name" value="RasGEF"/>
    <property type="match status" value="1"/>
</dbReference>
<evidence type="ECO:0000256" key="2">
    <source>
        <dbReference type="PROSITE-ProRule" id="PRU00135"/>
    </source>
</evidence>
<dbReference type="CDD" id="cd00159">
    <property type="entry name" value="RhoGAP"/>
    <property type="match status" value="1"/>
</dbReference>
<feature type="region of interest" description="Disordered" evidence="3">
    <location>
        <begin position="184"/>
        <end position="325"/>
    </location>
</feature>
<evidence type="ECO:0000256" key="3">
    <source>
        <dbReference type="SAM" id="MobiDB-lite"/>
    </source>
</evidence>
<dbReference type="InterPro" id="IPR001849">
    <property type="entry name" value="PH_domain"/>
</dbReference>
<evidence type="ECO:0000259" key="4">
    <source>
        <dbReference type="PROSITE" id="PS50003"/>
    </source>
</evidence>
<dbReference type="PANTHER" id="PTHR23176">
    <property type="entry name" value="RHO/RAC/CDC GTPASE-ACTIVATING PROTEIN"/>
    <property type="match status" value="1"/>
</dbReference>
<evidence type="ECO:0000256" key="1">
    <source>
        <dbReference type="ARBA" id="ARBA00022468"/>
    </source>
</evidence>
<protein>
    <submittedName>
        <fullName evidence="7">Uncharacterized protein</fullName>
    </submittedName>
</protein>
<dbReference type="GO" id="GO:0005737">
    <property type="term" value="C:cytoplasm"/>
    <property type="evidence" value="ECO:0007669"/>
    <property type="project" value="TreeGrafter"/>
</dbReference>
<feature type="region of interest" description="Disordered" evidence="3">
    <location>
        <begin position="1255"/>
        <end position="1281"/>
    </location>
</feature>
<feature type="compositionally biased region" description="Basic and acidic residues" evidence="3">
    <location>
        <begin position="2310"/>
        <end position="2320"/>
    </location>
</feature>
<feature type="domain" description="N-terminal Ras-GEF" evidence="5">
    <location>
        <begin position="1346"/>
        <end position="1501"/>
    </location>
</feature>
<comment type="caution">
    <text evidence="7">The sequence shown here is derived from an EMBL/GenBank/DDBJ whole genome shotgun (WGS) entry which is preliminary data.</text>
</comment>
<dbReference type="Gene3D" id="1.10.555.10">
    <property type="entry name" value="Rho GTPase activation protein"/>
    <property type="match status" value="1"/>
</dbReference>
<dbReference type="SMART" id="SM00324">
    <property type="entry name" value="RhoGAP"/>
    <property type="match status" value="1"/>
</dbReference>
<feature type="compositionally biased region" description="Low complexity" evidence="3">
    <location>
        <begin position="219"/>
        <end position="228"/>
    </location>
</feature>
<feature type="domain" description="Rho-GAP" evidence="6">
    <location>
        <begin position="2078"/>
        <end position="2271"/>
    </location>
</feature>
<name>A0A8H7KJZ4_AGABI</name>
<dbReference type="Proteomes" id="UP000629468">
    <property type="component" value="Unassembled WGS sequence"/>
</dbReference>
<proteinExistence type="predicted"/>
<feature type="domain" description="PH" evidence="4">
    <location>
        <begin position="2007"/>
        <end position="2041"/>
    </location>
</feature>
<evidence type="ECO:0000313" key="7">
    <source>
        <dbReference type="EMBL" id="KAF7782867.1"/>
    </source>
</evidence>
<feature type="compositionally biased region" description="Low complexity" evidence="3">
    <location>
        <begin position="22"/>
        <end position="38"/>
    </location>
</feature>
<reference evidence="7 8" key="1">
    <citation type="journal article" name="Sci. Rep.">
        <title>Telomere-to-telomere assembled and centromere annotated genomes of the two main subspecies of the button mushroom Agaricus bisporus reveal especially polymorphic chromosome ends.</title>
        <authorList>
            <person name="Sonnenberg A.S.M."/>
            <person name="Sedaghat-Telgerd N."/>
            <person name="Lavrijssen B."/>
            <person name="Ohm R.A."/>
            <person name="Hendrickx P.M."/>
            <person name="Scholtmeijer K."/>
            <person name="Baars J.J.P."/>
            <person name="van Peer A."/>
        </authorList>
    </citation>
    <scope>NUCLEOTIDE SEQUENCE [LARGE SCALE GENOMIC DNA]</scope>
    <source>
        <strain evidence="7 8">H119_p4</strain>
    </source>
</reference>